<feature type="chain" id="PRO_5026749640" evidence="1">
    <location>
        <begin position="25"/>
        <end position="112"/>
    </location>
</feature>
<name>A0A6M2E298_9ACAR</name>
<protein>
    <submittedName>
        <fullName evidence="2">Putative secreted protein</fullName>
    </submittedName>
</protein>
<accession>A0A6M2E298</accession>
<reference evidence="2" key="1">
    <citation type="submission" date="2019-12" db="EMBL/GenBank/DDBJ databases">
        <title>The sialotranscriptome of the gopher-tortoise tick, Amblyomma tuberculatum.</title>
        <authorList>
            <person name="Karim S."/>
            <person name="Andersen J."/>
            <person name="Kumar D."/>
            <person name="Adamson S."/>
            <person name="Ennen J."/>
            <person name="Qualis C.P."/>
            <person name="Ribeiro J.M.C."/>
        </authorList>
    </citation>
    <scope>NUCLEOTIDE SEQUENCE</scope>
    <source>
        <strain evidence="2">Removed</strain>
        <tissue evidence="2">Salivary glands</tissue>
    </source>
</reference>
<feature type="signal peptide" evidence="1">
    <location>
        <begin position="1"/>
        <end position="24"/>
    </location>
</feature>
<organism evidence="2">
    <name type="scientific">Amblyomma tuberculatum</name>
    <dbReference type="NCBI Taxonomy" id="48802"/>
    <lineage>
        <taxon>Eukaryota</taxon>
        <taxon>Metazoa</taxon>
        <taxon>Ecdysozoa</taxon>
        <taxon>Arthropoda</taxon>
        <taxon>Chelicerata</taxon>
        <taxon>Arachnida</taxon>
        <taxon>Acari</taxon>
        <taxon>Parasitiformes</taxon>
        <taxon>Ixodida</taxon>
        <taxon>Ixodoidea</taxon>
        <taxon>Ixodidae</taxon>
        <taxon>Amblyomminae</taxon>
        <taxon>Amblyomma</taxon>
    </lineage>
</organism>
<dbReference type="EMBL" id="GIDH01000510">
    <property type="protein sequence ID" value="NOV52453.1"/>
    <property type="molecule type" value="Transcribed_RNA"/>
</dbReference>
<proteinExistence type="predicted"/>
<sequence>MANMATASLLMLATACTLLAQASAGPRSAQTAIGHCRGLGGGCLLPSHDPTRCWRANEEYKTTVEDVSAGTGFTETDLADVSGGYVQRVGLATTAFLPFLPWMVGANQPVVP</sequence>
<dbReference type="AlphaFoldDB" id="A0A6M2E298"/>
<keyword evidence="1" id="KW-0732">Signal</keyword>
<evidence type="ECO:0000256" key="1">
    <source>
        <dbReference type="SAM" id="SignalP"/>
    </source>
</evidence>
<evidence type="ECO:0000313" key="2">
    <source>
        <dbReference type="EMBL" id="NOV52453.1"/>
    </source>
</evidence>